<dbReference type="Proteomes" id="UP000464053">
    <property type="component" value="Chromosome"/>
</dbReference>
<dbReference type="Pfam" id="PF24409">
    <property type="entry name" value="wHTH-PRTase_assc"/>
    <property type="match status" value="1"/>
</dbReference>
<protein>
    <submittedName>
        <fullName evidence="3">Uncharacterized protein</fullName>
    </submittedName>
</protein>
<dbReference type="Pfam" id="PF24390">
    <property type="entry name" value="PRTase-CE"/>
    <property type="match status" value="1"/>
</dbReference>
<reference evidence="3 4" key="1">
    <citation type="submission" date="2018-03" db="EMBL/GenBank/DDBJ databases">
        <title>Pantoea intestinalis SRCM103226 isolated form the mealworm.</title>
        <authorList>
            <person name="Jeong D.-Y."/>
            <person name="Kim J.W."/>
        </authorList>
    </citation>
    <scope>NUCLEOTIDE SEQUENCE [LARGE SCALE GENOMIC DNA]</scope>
    <source>
        <strain evidence="3 4">SRCM103226</strain>
    </source>
</reference>
<organism evidence="3 4">
    <name type="scientific">Mixta intestinalis</name>
    <dbReference type="NCBI Taxonomy" id="1615494"/>
    <lineage>
        <taxon>Bacteria</taxon>
        <taxon>Pseudomonadati</taxon>
        <taxon>Pseudomonadota</taxon>
        <taxon>Gammaproteobacteria</taxon>
        <taxon>Enterobacterales</taxon>
        <taxon>Erwiniaceae</taxon>
        <taxon>Mixta</taxon>
    </lineage>
</organism>
<dbReference type="OrthoDB" id="4288730at2"/>
<evidence type="ECO:0000259" key="2">
    <source>
        <dbReference type="Pfam" id="PF24409"/>
    </source>
</evidence>
<dbReference type="KEGG" id="mint:C7M51_04129"/>
<feature type="domain" description="PRTase-CE" evidence="1">
    <location>
        <begin position="9"/>
        <end position="262"/>
    </location>
</feature>
<name>A0A6P1Q5Q5_9GAMM</name>
<proteinExistence type="predicted"/>
<evidence type="ECO:0000313" key="3">
    <source>
        <dbReference type="EMBL" id="QHM73771.1"/>
    </source>
</evidence>
<dbReference type="InterPro" id="IPR057055">
    <property type="entry name" value="wHTH-PRTase_assoc"/>
</dbReference>
<dbReference type="RefSeq" id="WP_160623346.1">
    <property type="nucleotide sequence ID" value="NZ_CP028271.1"/>
</dbReference>
<dbReference type="InterPro" id="IPR056920">
    <property type="entry name" value="PRTase-CE"/>
</dbReference>
<keyword evidence="4" id="KW-1185">Reference proteome</keyword>
<accession>A0A6P1Q5Q5</accession>
<dbReference type="EMBL" id="CP028271">
    <property type="protein sequence ID" value="QHM73771.1"/>
    <property type="molecule type" value="Genomic_DNA"/>
</dbReference>
<dbReference type="AlphaFoldDB" id="A0A6P1Q5Q5"/>
<evidence type="ECO:0000259" key="1">
    <source>
        <dbReference type="Pfam" id="PF24390"/>
    </source>
</evidence>
<sequence length="398" mass="46273">MKLEELPFIREWISQFSTPDVYVVEQMLSNMRFVGFEEVELWLQNSVNNLLQEIITKDGKVAIALFPVSKPFINEFNKDKDIKLPNDSAGRIAHSLKNLERNLPKYVELTPRLDSMRQKRVKHIIFVDDFIGTGDRFIKSWRNTVSPSIKSWISRGWCKIWLISFAAHEPGINKILHNIRSLSKSQIKVNITINKSFLLQYKSTREVLTKYGAHLGSPSQTFGYGGLASPIIFQYGCPNNAPLIFWLCPTKKKGVKWRPLFPNRSIPKEAYDLFDPALIKTSIADFFWNQRRYELALNFLDNIHKFDKRMCQRVLLLTLIADGYDTQRICNIMLLTPDELCDFVRELYDGGAIDQQNKITRFGHDIINRLAKAPKKSNIKRKEINFYPSSFLGFRRET</sequence>
<evidence type="ECO:0000313" key="4">
    <source>
        <dbReference type="Proteomes" id="UP000464053"/>
    </source>
</evidence>
<gene>
    <name evidence="3" type="ORF">C7M51_04129</name>
</gene>
<feature type="domain" description="PRTase associated wHTH" evidence="2">
    <location>
        <begin position="315"/>
        <end position="392"/>
    </location>
</feature>